<feature type="coiled-coil region" evidence="2">
    <location>
        <begin position="994"/>
        <end position="1045"/>
    </location>
</feature>
<dbReference type="InterPro" id="IPR052986">
    <property type="entry name" value="VLIG_GTPase"/>
</dbReference>
<evidence type="ECO:0000256" key="2">
    <source>
        <dbReference type="SAM" id="Coils"/>
    </source>
</evidence>
<dbReference type="Pfam" id="PF25974">
    <property type="entry name" value="URGCP_9th"/>
    <property type="match status" value="1"/>
</dbReference>
<dbReference type="InterPro" id="IPR027417">
    <property type="entry name" value="P-loop_NTPase"/>
</dbReference>
<dbReference type="OMA" id="DHITREN"/>
<proteinExistence type="inferred from homology"/>
<keyword evidence="5" id="KW-1185">Reference proteome</keyword>
<dbReference type="Proteomes" id="UP000265100">
    <property type="component" value="Chromosome 3"/>
</dbReference>
<accession>A0A3P8QFB8</accession>
<dbReference type="InterPro" id="IPR030383">
    <property type="entry name" value="G_VLIG_dom"/>
</dbReference>
<dbReference type="GO" id="GO:0003924">
    <property type="term" value="F:GTPase activity"/>
    <property type="evidence" value="ECO:0007669"/>
    <property type="project" value="InterPro"/>
</dbReference>
<dbReference type="STRING" id="8154.ENSACLP00000027694"/>
<dbReference type="SUPFAM" id="SSF52540">
    <property type="entry name" value="P-loop containing nucleoside triphosphate hydrolases"/>
    <property type="match status" value="1"/>
</dbReference>
<dbReference type="PANTHER" id="PTHR14819">
    <property type="entry name" value="GTP-BINDING"/>
    <property type="match status" value="1"/>
</dbReference>
<keyword evidence="2" id="KW-0175">Coiled coil</keyword>
<dbReference type="InterPro" id="IPR057365">
    <property type="entry name" value="URGCP"/>
</dbReference>
<dbReference type="InterPro" id="IPR058641">
    <property type="entry name" value="GVIN1_dom"/>
</dbReference>
<dbReference type="Pfam" id="PF25683">
    <property type="entry name" value="URGCP_GTPase"/>
    <property type="match status" value="1"/>
</dbReference>
<evidence type="ECO:0000313" key="5">
    <source>
        <dbReference type="Proteomes" id="UP000265100"/>
    </source>
</evidence>
<dbReference type="Ensembl" id="ENSACLT00000028342.2">
    <property type="protein sequence ID" value="ENSACLP00000027694.2"/>
    <property type="gene ID" value="ENSACLG00000018761.2"/>
</dbReference>
<organism evidence="4 5">
    <name type="scientific">Astatotilapia calliptera</name>
    <name type="common">Eastern happy</name>
    <name type="synonym">Chromis callipterus</name>
    <dbReference type="NCBI Taxonomy" id="8154"/>
    <lineage>
        <taxon>Eukaryota</taxon>
        <taxon>Metazoa</taxon>
        <taxon>Chordata</taxon>
        <taxon>Craniata</taxon>
        <taxon>Vertebrata</taxon>
        <taxon>Euteleostomi</taxon>
        <taxon>Actinopterygii</taxon>
        <taxon>Neopterygii</taxon>
        <taxon>Teleostei</taxon>
        <taxon>Neoteleostei</taxon>
        <taxon>Acanthomorphata</taxon>
        <taxon>Ovalentaria</taxon>
        <taxon>Cichlomorphae</taxon>
        <taxon>Cichliformes</taxon>
        <taxon>Cichlidae</taxon>
        <taxon>African cichlids</taxon>
        <taxon>Pseudocrenilabrinae</taxon>
        <taxon>Haplochromini</taxon>
        <taxon>Astatotilapia</taxon>
    </lineage>
</organism>
<dbReference type="GO" id="GO:0005525">
    <property type="term" value="F:GTP binding"/>
    <property type="evidence" value="ECO:0007669"/>
    <property type="project" value="InterPro"/>
</dbReference>
<protein>
    <recommendedName>
        <fullName evidence="3">VLIG-type G domain-containing protein</fullName>
    </recommendedName>
</protein>
<reference evidence="4" key="3">
    <citation type="submission" date="2025-08" db="UniProtKB">
        <authorList>
            <consortium name="Ensembl"/>
        </authorList>
    </citation>
    <scope>IDENTIFICATION</scope>
</reference>
<reference evidence="4 5" key="1">
    <citation type="submission" date="2018-05" db="EMBL/GenBank/DDBJ databases">
        <authorList>
            <person name="Datahose"/>
        </authorList>
    </citation>
    <scope>NUCLEOTIDE SEQUENCE</scope>
</reference>
<sequence length="1136" mass="131098">MVSHEEGERFHQDIQLMERNELFKYNRKKVHKTNPSVADLVVFPEITTIFLSTETQLARLLEDLGLEQYYRKKISLRKILEIDEKTLIDEPGNQKSDLPWYFLRKLLMVNVIARNVTYTSVCHSCSDNTSGNAKLFFENLFNSPNADDKVNPLDIITALFLCSDGFLQQEMALKMSMCQFSVLLLLPNCDTNQCTLMLWAMRDIVKKYRPQSLSESKGFIEDRIVLSELPMISFVRLGECSLSKSEILNKLLSNSQQYHDTFVHRNMECGDSPRRISNGLTEITWYLPGGNTNIDIFSQPVAVANLHGDIASFQTQYSFLCQTSAAVFVFFDHLGSESEFSLLTKCTSKHNSTDAFKKLVLMLGLTKNNIIIKTKQKNDVDFVKSLRQTLRDIVENSKMKMTIEQMADIAHELGILVDEDSPECQTAKKNADAITAEIQDIHKYKEDQLPQQGEIWKELTCLEKEEFRLQHIGSRNIKDYKSELQKRKKELRKKQNSYDMSTVMTFFINAISRPGTERFYFLKWMRMNLDNVSRVKVSELQEKYKEKCKNSENKEEIKEIDRQISNSSLGTEHFFCEMGQIYEASLSLPQTDPSRQQLQHLPKLCAELLLDGFPLELVDGDASNIPLRWVSDVLSQLSDLVSPNRKILVVTVIGVQGTGKSTLLNTMFGVQFAVSSGRCTRGAFMLLIKINEDMKKVLNCDFMLIIDTEGLKSPELAQLDNSYEHDNELATLVVGLSDVTIVNVAMENSTEMKDILQIVVHAFLRMKEVGKKPKCVFVHQNVSDVSAHEKNSRDRKLLLEQLNEMTQAAAKMEKKEENKSFTDVMEYNPDTGNWYIPGLWNGNPPMAPVSIGYSEAVYELKKHIIQLLRNCESSANDISEFKEWVTSLWTAVKHENFIFSFRNSLVADAYMRLCTEFNKWEWEFKKEMYTWVTTAETRISNFGTFAVKSESSGMREFLKCLKGEASTVLSTWEIKLLENLTQYFKQTEPHVYLVEGYKEELNSAKSLRHEMERSVFNLLMMAAEIRQGMKEIDKIKENYKKEIEKVVHVLIDKFRKKIVQMSDEELDKEFHKMWSETLKKRSFSEQKIIDVFTSTFHCLRINLSHRGSHACELLNKNNLQDCGKEPFKYTPEGFYN</sequence>
<evidence type="ECO:0000256" key="1">
    <source>
        <dbReference type="ARBA" id="ARBA00006828"/>
    </source>
</evidence>
<evidence type="ECO:0000313" key="4">
    <source>
        <dbReference type="Ensembl" id="ENSACLP00000027694.2"/>
    </source>
</evidence>
<reference evidence="5" key="2">
    <citation type="submission" date="2023-03" db="EMBL/GenBank/DDBJ databases">
        <authorList>
            <consortium name="Wellcome Sanger Institute Data Sharing"/>
        </authorList>
    </citation>
    <scope>NUCLEOTIDE SEQUENCE [LARGE SCALE GENOMIC DNA]</scope>
</reference>
<dbReference type="AlphaFoldDB" id="A0A3P8QFB8"/>
<dbReference type="Gene3D" id="3.40.50.300">
    <property type="entry name" value="P-loop containing nucleotide triphosphate hydrolases"/>
    <property type="match status" value="1"/>
</dbReference>
<comment type="similarity">
    <text evidence="1">Belongs to the TRAFAC class dynamin-like GTPase superfamily. Very large inducible GTPase (VLIG) family.</text>
</comment>
<name>A0A3P8QFB8_ASTCA</name>
<dbReference type="GeneTree" id="ENSGT00940000154390"/>
<reference evidence="4" key="4">
    <citation type="submission" date="2025-09" db="UniProtKB">
        <authorList>
            <consortium name="Ensembl"/>
        </authorList>
    </citation>
    <scope>IDENTIFICATION</scope>
</reference>
<dbReference type="PROSITE" id="PS51717">
    <property type="entry name" value="G_VLIG"/>
    <property type="match status" value="1"/>
</dbReference>
<dbReference type="Pfam" id="PF25496">
    <property type="entry name" value="URGCP"/>
    <property type="match status" value="1"/>
</dbReference>
<evidence type="ECO:0000259" key="3">
    <source>
        <dbReference type="PROSITE" id="PS51717"/>
    </source>
</evidence>
<feature type="domain" description="VLIG-type G" evidence="3">
    <location>
        <begin position="644"/>
        <end position="889"/>
    </location>
</feature>
<dbReference type="PANTHER" id="PTHR14819:SF9">
    <property type="entry name" value="UP-REGULATOR OF CELL PROLIFERATION-LIKE"/>
    <property type="match status" value="1"/>
</dbReference>